<proteinExistence type="predicted"/>
<keyword evidence="2 3" id="KW-0175">Coiled coil</keyword>
<reference evidence="6 7" key="1">
    <citation type="submission" date="2018-09" db="EMBL/GenBank/DDBJ databases">
        <title>Marinorhizobium profundi gen. nov., sp. nov., isolated from a deep-sea sediment sample from the New Britain Trench and proposal of Marinorhizobiaceae fam. nov. in the order Rhizobiales of the class Alphaproteobacteria.</title>
        <authorList>
            <person name="Cao J."/>
        </authorList>
    </citation>
    <scope>NUCLEOTIDE SEQUENCE [LARGE SCALE GENOMIC DNA]</scope>
    <source>
        <strain evidence="6 7">WS11</strain>
    </source>
</reference>
<organism evidence="6 7">
    <name type="scientific">Georhizobium profundi</name>
    <dbReference type="NCBI Taxonomy" id="2341112"/>
    <lineage>
        <taxon>Bacteria</taxon>
        <taxon>Pseudomonadati</taxon>
        <taxon>Pseudomonadota</taxon>
        <taxon>Alphaproteobacteria</taxon>
        <taxon>Hyphomicrobiales</taxon>
        <taxon>Rhizobiaceae</taxon>
        <taxon>Georhizobium</taxon>
    </lineage>
</organism>
<dbReference type="Gene3D" id="2.40.420.20">
    <property type="match status" value="1"/>
</dbReference>
<keyword evidence="4" id="KW-0812">Transmembrane</keyword>
<comment type="subcellular location">
    <subcellularLocation>
        <location evidence="1">Cell envelope</location>
    </subcellularLocation>
</comment>
<evidence type="ECO:0000256" key="4">
    <source>
        <dbReference type="SAM" id="Phobius"/>
    </source>
</evidence>
<dbReference type="OrthoDB" id="9791520at2"/>
<name>A0A3Q8XNW2_9HYPH</name>
<dbReference type="PANTHER" id="PTHR32347:SF29">
    <property type="entry name" value="UPF0194 MEMBRANE PROTEIN YBHG"/>
    <property type="match status" value="1"/>
</dbReference>
<dbReference type="PANTHER" id="PTHR32347">
    <property type="entry name" value="EFFLUX SYSTEM COMPONENT YKNX-RELATED"/>
    <property type="match status" value="1"/>
</dbReference>
<evidence type="ECO:0000313" key="6">
    <source>
        <dbReference type="EMBL" id="AZN71890.1"/>
    </source>
</evidence>
<gene>
    <name evidence="6" type="ORF">D5400_11955</name>
</gene>
<dbReference type="InterPro" id="IPR058637">
    <property type="entry name" value="YknX-like_C"/>
</dbReference>
<dbReference type="KEGG" id="abaw:D5400_11955"/>
<dbReference type="AlphaFoldDB" id="A0A3Q8XNW2"/>
<keyword evidence="4" id="KW-0472">Membrane</keyword>
<feature type="coiled-coil region" evidence="3">
    <location>
        <begin position="117"/>
        <end position="175"/>
    </location>
</feature>
<keyword evidence="4" id="KW-1133">Transmembrane helix</keyword>
<dbReference type="Pfam" id="PF25989">
    <property type="entry name" value="YknX_C"/>
    <property type="match status" value="1"/>
</dbReference>
<feature type="transmembrane region" description="Helical" evidence="4">
    <location>
        <begin position="9"/>
        <end position="26"/>
    </location>
</feature>
<accession>A0A3Q8XNW2</accession>
<evidence type="ECO:0000259" key="5">
    <source>
        <dbReference type="Pfam" id="PF25989"/>
    </source>
</evidence>
<dbReference type="EMBL" id="CP032509">
    <property type="protein sequence ID" value="AZN71890.1"/>
    <property type="molecule type" value="Genomic_DNA"/>
</dbReference>
<protein>
    <submittedName>
        <fullName evidence="6">HlyD family efflux transporter periplasmic adaptor subunit</fullName>
    </submittedName>
</protein>
<feature type="domain" description="YknX-like C-terminal permuted SH3-like" evidence="5">
    <location>
        <begin position="329"/>
        <end position="394"/>
    </location>
</feature>
<evidence type="ECO:0000256" key="2">
    <source>
        <dbReference type="ARBA" id="ARBA00023054"/>
    </source>
</evidence>
<dbReference type="Gene3D" id="2.40.50.100">
    <property type="match status" value="1"/>
</dbReference>
<dbReference type="RefSeq" id="WP_126010209.1">
    <property type="nucleotide sequence ID" value="NZ_CP032509.1"/>
</dbReference>
<dbReference type="Gene3D" id="2.40.30.170">
    <property type="match status" value="1"/>
</dbReference>
<dbReference type="Gene3D" id="1.10.287.470">
    <property type="entry name" value="Helix hairpin bin"/>
    <property type="match status" value="1"/>
</dbReference>
<sequence length="397" mass="43023">MRKRWPTRIVYGLVGLGLAGAAWWALREQPVQVDVAIVRQGPMEVLVREEGVTRVRDVYTVSAPIAGHLARATLQEGDRVEAGKTVVAAIHPLDPPLIDLRSEAELRSAREAAISAVRIAEGDLRRAETALKLAEDEEARALKLFRPGVISESALERFTNEVALEKAAVEAAQAMVALRRAELSSAEARLTQPTATRADEGCCMELRAPVSGTVLAIHARSEQAVTPGAPILDAGDTANLEIVVDLLTDDAVRIKAGTRARIVGWGGQEHLPAAVRRVDPAAFTKVSALGIEEQRVHAILDLERPEPRLGHGFRVVAEIVAWECPRCLLLPISALFRVGDHWQVFRLADGRAQAADVTVGRMNEEVGEVIGGLQAGDEIVLHPTDALYDGRMVEMRD</sequence>
<evidence type="ECO:0000313" key="7">
    <source>
        <dbReference type="Proteomes" id="UP000268192"/>
    </source>
</evidence>
<dbReference type="InterPro" id="IPR050465">
    <property type="entry name" value="UPF0194_transport"/>
</dbReference>
<dbReference type="GO" id="GO:0030313">
    <property type="term" value="C:cell envelope"/>
    <property type="evidence" value="ECO:0007669"/>
    <property type="project" value="UniProtKB-SubCell"/>
</dbReference>
<keyword evidence="7" id="KW-1185">Reference proteome</keyword>
<dbReference type="Proteomes" id="UP000268192">
    <property type="component" value="Chromosome"/>
</dbReference>
<evidence type="ECO:0000256" key="3">
    <source>
        <dbReference type="SAM" id="Coils"/>
    </source>
</evidence>
<evidence type="ECO:0000256" key="1">
    <source>
        <dbReference type="ARBA" id="ARBA00004196"/>
    </source>
</evidence>